<accession>J9ABE2</accession>
<dbReference type="Proteomes" id="UP000004810">
    <property type="component" value="Unassembled WGS sequence"/>
</dbReference>
<reference evidence="3" key="1">
    <citation type="submission" date="2012-08" db="EMBL/GenBank/DDBJ databases">
        <title>The Genome Sequence of Wuchereria bancrofti.</title>
        <authorList>
            <person name="Nutman T.B."/>
            <person name="Fink D.L."/>
            <person name="Russ C."/>
            <person name="Young S."/>
            <person name="Zeng Q."/>
            <person name="Koehrsen M."/>
            <person name="Alvarado L."/>
            <person name="Berlin A."/>
            <person name="Chapman S.B."/>
            <person name="Chen Z."/>
            <person name="Freedman E."/>
            <person name="Gellesch M."/>
            <person name="Goldberg J."/>
            <person name="Griggs A."/>
            <person name="Gujja S."/>
            <person name="Heilman E.R."/>
            <person name="Heiman D."/>
            <person name="Hepburn T."/>
            <person name="Howarth C."/>
            <person name="Jen D."/>
            <person name="Larson L."/>
            <person name="Lewis B."/>
            <person name="Mehta T."/>
            <person name="Park D."/>
            <person name="Pearson M."/>
            <person name="Roberts A."/>
            <person name="Saif S."/>
            <person name="Shea T."/>
            <person name="Shenoy N."/>
            <person name="Sisk P."/>
            <person name="Stolte C."/>
            <person name="Sykes S."/>
            <person name="Walk T."/>
            <person name="White J."/>
            <person name="Yandava C."/>
            <person name="Haas B."/>
            <person name="Henn M.R."/>
            <person name="Nusbaum C."/>
            <person name="Birren B."/>
        </authorList>
    </citation>
    <scope>NUCLEOTIDE SEQUENCE [LARGE SCALE GENOMIC DNA]</scope>
    <source>
        <strain evidence="3">NA</strain>
    </source>
</reference>
<organism evidence="2 3">
    <name type="scientific">Wuchereria bancrofti</name>
    <dbReference type="NCBI Taxonomy" id="6293"/>
    <lineage>
        <taxon>Eukaryota</taxon>
        <taxon>Metazoa</taxon>
        <taxon>Ecdysozoa</taxon>
        <taxon>Nematoda</taxon>
        <taxon>Chromadorea</taxon>
        <taxon>Rhabditida</taxon>
        <taxon>Spirurina</taxon>
        <taxon>Spiruromorpha</taxon>
        <taxon>Filarioidea</taxon>
        <taxon>Onchocercidae</taxon>
        <taxon>Wuchereria</taxon>
    </lineage>
</organism>
<sequence length="147" mass="16778">MPQMNEPRNYPASMAEHGTSKFRSRRSSARFVASRKHSKGQYTSSYSPRNLSSVYECYTSQPILPEYVSTVPSRRNANTTFDSGMPQMNEPRNYPASMAEHGTSKFRSRRSSARFVASRKHSKGQYTSSYSPRNLSSVYEVSLSYFK</sequence>
<protein>
    <submittedName>
        <fullName evidence="2">Uncharacterized protein</fullName>
    </submittedName>
</protein>
<gene>
    <name evidence="2" type="ORF">WUBG_17798</name>
</gene>
<evidence type="ECO:0000313" key="3">
    <source>
        <dbReference type="Proteomes" id="UP000004810"/>
    </source>
</evidence>
<evidence type="ECO:0000256" key="1">
    <source>
        <dbReference type="SAM" id="MobiDB-lite"/>
    </source>
</evidence>
<proteinExistence type="predicted"/>
<name>J9ABE2_WUCBA</name>
<dbReference type="AlphaFoldDB" id="J9ABE2"/>
<dbReference type="EMBL" id="ADBV01018998">
    <property type="protein sequence ID" value="EJW71295.1"/>
    <property type="molecule type" value="Genomic_DNA"/>
</dbReference>
<evidence type="ECO:0000313" key="2">
    <source>
        <dbReference type="EMBL" id="EJW71295.1"/>
    </source>
</evidence>
<feature type="region of interest" description="Disordered" evidence="1">
    <location>
        <begin position="74"/>
        <end position="130"/>
    </location>
</feature>
<comment type="caution">
    <text evidence="2">The sequence shown here is derived from an EMBL/GenBank/DDBJ whole genome shotgun (WGS) entry which is preliminary data.</text>
</comment>
<feature type="compositionally biased region" description="Basic residues" evidence="1">
    <location>
        <begin position="104"/>
        <end position="123"/>
    </location>
</feature>
<feature type="region of interest" description="Disordered" evidence="1">
    <location>
        <begin position="1"/>
        <end position="47"/>
    </location>
</feature>
<feature type="compositionally biased region" description="Basic residues" evidence="1">
    <location>
        <begin position="20"/>
        <end position="39"/>
    </location>
</feature>